<proteinExistence type="predicted"/>
<name>A0A6B2EG23_9DIPT</name>
<evidence type="ECO:0000256" key="1">
    <source>
        <dbReference type="SAM" id="MobiDB-lite"/>
    </source>
</evidence>
<feature type="compositionally biased region" description="Acidic residues" evidence="1">
    <location>
        <begin position="171"/>
        <end position="182"/>
    </location>
</feature>
<feature type="region of interest" description="Disordered" evidence="1">
    <location>
        <begin position="167"/>
        <end position="186"/>
    </location>
</feature>
<organism evidence="2">
    <name type="scientific">Phlebotomus kandelakii</name>
    <dbReference type="NCBI Taxonomy" id="1109342"/>
    <lineage>
        <taxon>Eukaryota</taxon>
        <taxon>Metazoa</taxon>
        <taxon>Ecdysozoa</taxon>
        <taxon>Arthropoda</taxon>
        <taxon>Hexapoda</taxon>
        <taxon>Insecta</taxon>
        <taxon>Pterygota</taxon>
        <taxon>Neoptera</taxon>
        <taxon>Endopterygota</taxon>
        <taxon>Diptera</taxon>
        <taxon>Nematocera</taxon>
        <taxon>Psychodoidea</taxon>
        <taxon>Psychodidae</taxon>
        <taxon>Phlebotomus</taxon>
        <taxon>Larroussius</taxon>
    </lineage>
</organism>
<accession>A0A6B2EG23</accession>
<feature type="region of interest" description="Disordered" evidence="1">
    <location>
        <begin position="1"/>
        <end position="127"/>
    </location>
</feature>
<protein>
    <submittedName>
        <fullName evidence="2">Putative mitotic checkpoint protein prcc</fullName>
    </submittedName>
</protein>
<sequence length="346" mass="38286">MSLVAYEYSSDEESEEAGESSSNPTITTNGKPNPPDPISDEEELPSGSTSSLMFNLPAPSKDTKTVLEEEDDEFLRIKATPTQKPPPKRGPVRISIPSLSQFKDLEGSEAEAKEKKAQRSKGNDLLSLLPKPLSETVFQTKTADGVKKRSLVPDSVINRQARQKKVAAVVENDDSDGSDTGDDFFRLNTTDELPTVSKNEISVLVAKKAAQIAATSSRFEQEVAVEEEMEDPEEAEEAVIDDEAFEKLCGGSKRAKRARLEEMNVMEIRGDEVMPSQEEWMRHALANSTEMPKNKPAAGVEATGISKRKHQITYLAYQAKANEQELQAMWAANRQSRRQTQSKYGF</sequence>
<evidence type="ECO:0000313" key="2">
    <source>
        <dbReference type="EMBL" id="NBJ60640.1"/>
    </source>
</evidence>
<dbReference type="Pfam" id="PF10253">
    <property type="entry name" value="PRCC"/>
    <property type="match status" value="1"/>
</dbReference>
<dbReference type="PANTHER" id="PTHR13621">
    <property type="entry name" value="PROLINE-RICH PROTEIN PRCC"/>
    <property type="match status" value="1"/>
</dbReference>
<dbReference type="AlphaFoldDB" id="A0A6B2EG23"/>
<dbReference type="InterPro" id="IPR018800">
    <property type="entry name" value="PRCC"/>
</dbReference>
<feature type="compositionally biased region" description="Basic and acidic residues" evidence="1">
    <location>
        <begin position="103"/>
        <end position="117"/>
    </location>
</feature>
<dbReference type="EMBL" id="GIFK01002937">
    <property type="protein sequence ID" value="NBJ60640.1"/>
    <property type="molecule type" value="Transcribed_RNA"/>
</dbReference>
<reference evidence="2" key="1">
    <citation type="submission" date="2019-10" db="EMBL/GenBank/DDBJ databases">
        <title>Short sand fly seasons in Tbilisi, Georgia, hinder development of host immunity to saliva of the visceral leishmaniasis vector Phlebotomus kandelakii.</title>
        <authorList>
            <person name="Oliveira F."/>
            <person name="Giorgobiani E."/>
            <person name="Guimaraes-Costa A.B."/>
            <person name="Abdeladhim M."/>
            <person name="Oristian J."/>
            <person name="Tskhvaradze L."/>
            <person name="Tsertsvadze N."/>
            <person name="Zakalashvili M."/>
            <person name="Valenzuela J.G."/>
            <person name="Kamhawi S."/>
        </authorList>
    </citation>
    <scope>NUCLEOTIDE SEQUENCE</scope>
    <source>
        <strain evidence="2">Wild-capture in Tbilisi</strain>
        <tissue evidence="2">Salivary glands</tissue>
    </source>
</reference>
<dbReference type="PANTHER" id="PTHR13621:SF2">
    <property type="entry name" value="PROLINE-RICH PROTEIN PRCC"/>
    <property type="match status" value="1"/>
</dbReference>
<dbReference type="GO" id="GO:0005634">
    <property type="term" value="C:nucleus"/>
    <property type="evidence" value="ECO:0007669"/>
    <property type="project" value="TreeGrafter"/>
</dbReference>
<feature type="compositionally biased region" description="Acidic residues" evidence="1">
    <location>
        <begin position="9"/>
        <end position="18"/>
    </location>
</feature>